<dbReference type="RefSeq" id="WP_024892467.1">
    <property type="nucleotide sequence ID" value="NZ_LWRZ01000428.1"/>
</dbReference>
<dbReference type="GO" id="GO:0046690">
    <property type="term" value="P:response to tellurium ion"/>
    <property type="evidence" value="ECO:0007669"/>
    <property type="project" value="UniProtKB-KW"/>
</dbReference>
<organism evidence="4 5">
    <name type="scientific">Acidithiobacillus thiooxidans</name>
    <name type="common">Thiobacillus thiooxidans</name>
    <dbReference type="NCBI Taxonomy" id="930"/>
    <lineage>
        <taxon>Bacteria</taxon>
        <taxon>Pseudomonadati</taxon>
        <taxon>Pseudomonadota</taxon>
        <taxon>Acidithiobacillia</taxon>
        <taxon>Acidithiobacillales</taxon>
        <taxon>Acidithiobacillaceae</taxon>
        <taxon>Acidithiobacillus</taxon>
    </lineage>
</organism>
<evidence type="ECO:0000313" key="5">
    <source>
        <dbReference type="Proteomes" id="UP000094893"/>
    </source>
</evidence>
<proteinExistence type="inferred from homology"/>
<dbReference type="Proteomes" id="UP000094893">
    <property type="component" value="Unassembled WGS sequence"/>
</dbReference>
<dbReference type="EMBL" id="LWSA01000290">
    <property type="protein sequence ID" value="OCX68619.1"/>
    <property type="molecule type" value="Genomic_DNA"/>
</dbReference>
<dbReference type="Gene3D" id="2.60.60.30">
    <property type="entry name" value="sav2460 like domains"/>
    <property type="match status" value="1"/>
</dbReference>
<dbReference type="AlphaFoldDB" id="A0A1C2JKG5"/>
<dbReference type="Pfam" id="PF02342">
    <property type="entry name" value="TerD"/>
    <property type="match status" value="1"/>
</dbReference>
<gene>
    <name evidence="4" type="ORF">A6P07_17835</name>
</gene>
<evidence type="ECO:0000259" key="3">
    <source>
        <dbReference type="Pfam" id="PF02342"/>
    </source>
</evidence>
<comment type="caution">
    <text evidence="4">The sequence shown here is derived from an EMBL/GenBank/DDBJ whole genome shotgun (WGS) entry which is preliminary data.</text>
</comment>
<sequence length="199" mass="21613">MTIQIHKGEGINLSKDHGLTRAILEVTFDLDPAHPVKKHEMDVGIMAFEVSHASGKPKCPQDECFVFYNNKTSATGGVLHEEDGGSKGDDKIDIDFAKVQASSLQIDEISCVAEIYEGLKRGHNFGQFSHCTAHVINPDTGEVIAEFKLTDEDSDATAVQLGSFVFADGHVHFKAVGVGYKKGLEDFLEVYGLAASDEE</sequence>
<evidence type="ECO:0000256" key="2">
    <source>
        <dbReference type="ARBA" id="ARBA00022686"/>
    </source>
</evidence>
<evidence type="ECO:0000256" key="1">
    <source>
        <dbReference type="ARBA" id="ARBA00008775"/>
    </source>
</evidence>
<evidence type="ECO:0000313" key="4">
    <source>
        <dbReference type="EMBL" id="OCX68619.1"/>
    </source>
</evidence>
<dbReference type="PANTHER" id="PTHR32097:SF4">
    <property type="entry name" value="GENERAL STRESS PROTEIN 16U"/>
    <property type="match status" value="1"/>
</dbReference>
<accession>A0A1C2JKG5</accession>
<protein>
    <recommendedName>
        <fullName evidence="3">TerD domain-containing protein</fullName>
    </recommendedName>
</protein>
<dbReference type="CDD" id="cd06974">
    <property type="entry name" value="TerD_like"/>
    <property type="match status" value="1"/>
</dbReference>
<reference evidence="4 5" key="1">
    <citation type="journal article" date="2016" name="Int. J. Mol. Sci.">
        <title>Comparative genomics of the extreme acidophile Acidithiobacillus thiooxidans reveals intraspecific divergence and niche adaptation.</title>
        <authorList>
            <person name="Zhang X."/>
            <person name="Feng X."/>
            <person name="Tao J."/>
            <person name="Ma L."/>
            <person name="Xiao Y."/>
            <person name="Liang Y."/>
            <person name="Liu X."/>
            <person name="Yin H."/>
        </authorList>
    </citation>
    <scope>NUCLEOTIDE SEQUENCE [LARGE SCALE GENOMIC DNA]</scope>
    <source>
        <strain evidence="4 5">A02</strain>
    </source>
</reference>
<name>A0A1C2JKG5_ACITH</name>
<dbReference type="PANTHER" id="PTHR32097">
    <property type="entry name" value="CAMP-BINDING PROTEIN 1-RELATED"/>
    <property type="match status" value="1"/>
</dbReference>
<dbReference type="InterPro" id="IPR051324">
    <property type="entry name" value="Stress/Tellurium_Resist"/>
</dbReference>
<dbReference type="InterPro" id="IPR003325">
    <property type="entry name" value="TerD"/>
</dbReference>
<keyword evidence="2" id="KW-0778">Tellurium resistance</keyword>
<feature type="domain" description="TerD" evidence="3">
    <location>
        <begin position="1"/>
        <end position="191"/>
    </location>
</feature>
<comment type="similarity">
    <text evidence="1">Belongs to the CAPAB/TerDEXZ family.</text>
</comment>